<accession>A0ABV8JZX3</accession>
<evidence type="ECO:0000313" key="1">
    <source>
        <dbReference type="EMBL" id="MFC4099186.1"/>
    </source>
</evidence>
<comment type="caution">
    <text evidence="1">The sequence shown here is derived from an EMBL/GenBank/DDBJ whole genome shotgun (WGS) entry which is preliminary data.</text>
</comment>
<evidence type="ECO:0008006" key="3">
    <source>
        <dbReference type="Google" id="ProtNLM"/>
    </source>
</evidence>
<dbReference type="Proteomes" id="UP001595715">
    <property type="component" value="Unassembled WGS sequence"/>
</dbReference>
<protein>
    <recommendedName>
        <fullName evidence="3">DUF4825 domain-containing protein</fullName>
    </recommendedName>
</protein>
<reference evidence="2" key="1">
    <citation type="journal article" date="2019" name="Int. J. Syst. Evol. Microbiol.">
        <title>The Global Catalogue of Microorganisms (GCM) 10K type strain sequencing project: providing services to taxonomists for standard genome sequencing and annotation.</title>
        <authorList>
            <consortium name="The Broad Institute Genomics Platform"/>
            <consortium name="The Broad Institute Genome Sequencing Center for Infectious Disease"/>
            <person name="Wu L."/>
            <person name="Ma J."/>
        </authorList>
    </citation>
    <scope>NUCLEOTIDE SEQUENCE [LARGE SCALE GENOMIC DNA]</scope>
    <source>
        <strain evidence="2">IBRC-M 10987</strain>
    </source>
</reference>
<dbReference type="EMBL" id="JBHSAM010000014">
    <property type="protein sequence ID" value="MFC4099186.1"/>
    <property type="molecule type" value="Genomic_DNA"/>
</dbReference>
<evidence type="ECO:0000313" key="2">
    <source>
        <dbReference type="Proteomes" id="UP001595715"/>
    </source>
</evidence>
<gene>
    <name evidence="1" type="ORF">ACFOZ8_05875</name>
</gene>
<proteinExistence type="predicted"/>
<keyword evidence="2" id="KW-1185">Reference proteome</keyword>
<dbReference type="RefSeq" id="WP_377717872.1">
    <property type="nucleotide sequence ID" value="NZ_JBHSAM010000014.1"/>
</dbReference>
<sequence>MRKRDILAMLAFVAVVAVSLPIARSYLDYRETRVENGYANEFVHHLQTAVQEKRTFRMTDVADFEWDRMYMFQPYTPRDVMERTVGTTWNTSDSYLGYLIDQTSVGDHPLTYDHLHKLVFVKGDQVVLDLTLDRITADFTESQGMVELGDDWFAVEQKEELDGYGQPLEKKRILVRNADE</sequence>
<name>A0ABV8JZX3_9BACL</name>
<organism evidence="1 2">
    <name type="scientific">Paenibacillus xanthanilyticus</name>
    <dbReference type="NCBI Taxonomy" id="1783531"/>
    <lineage>
        <taxon>Bacteria</taxon>
        <taxon>Bacillati</taxon>
        <taxon>Bacillota</taxon>
        <taxon>Bacilli</taxon>
        <taxon>Bacillales</taxon>
        <taxon>Paenibacillaceae</taxon>
        <taxon>Paenibacillus</taxon>
    </lineage>
</organism>